<feature type="chain" id="PRO_5015569907" evidence="2">
    <location>
        <begin position="23"/>
        <end position="392"/>
    </location>
</feature>
<gene>
    <name evidence="3" type="ORF">DB891_13920</name>
</gene>
<dbReference type="SUPFAM" id="SSF55909">
    <property type="entry name" value="Pentein"/>
    <property type="match status" value="1"/>
</dbReference>
<keyword evidence="2" id="KW-0732">Signal</keyword>
<dbReference type="AlphaFoldDB" id="A0A2U1JSA6"/>
<accession>A0A2U1JSA6</accession>
<dbReference type="OrthoDB" id="9808013at2"/>
<dbReference type="Pfam" id="PF04371">
    <property type="entry name" value="PAD_porph"/>
    <property type="match status" value="1"/>
</dbReference>
<dbReference type="PROSITE" id="PS51257">
    <property type="entry name" value="PROKAR_LIPOPROTEIN"/>
    <property type="match status" value="1"/>
</dbReference>
<dbReference type="PANTHER" id="PTHR31377:SF0">
    <property type="entry name" value="AGMATINE DEIMINASE-RELATED"/>
    <property type="match status" value="1"/>
</dbReference>
<keyword evidence="1" id="KW-0378">Hydrolase</keyword>
<dbReference type="InterPro" id="IPR007466">
    <property type="entry name" value="Peptidyl-Arg-deiminase_porph"/>
</dbReference>
<dbReference type="PANTHER" id="PTHR31377">
    <property type="entry name" value="AGMATINE DEIMINASE-RELATED"/>
    <property type="match status" value="1"/>
</dbReference>
<comment type="caution">
    <text evidence="3">The sequence shown here is derived from an EMBL/GenBank/DDBJ whole genome shotgun (WGS) entry which is preliminary data.</text>
</comment>
<evidence type="ECO:0000256" key="2">
    <source>
        <dbReference type="SAM" id="SignalP"/>
    </source>
</evidence>
<reference evidence="3 4" key="1">
    <citation type="submission" date="2018-04" db="EMBL/GenBank/DDBJ databases">
        <title>Flavobacterium sp. nov., isolated from glacier ice.</title>
        <authorList>
            <person name="Liu Q."/>
            <person name="Xin Y.-H."/>
        </authorList>
    </citation>
    <scope>NUCLEOTIDE SEQUENCE [LARGE SCALE GENOMIC DNA]</scope>
    <source>
        <strain evidence="3 4">LB2P30</strain>
    </source>
</reference>
<dbReference type="RefSeq" id="WP_116764189.1">
    <property type="nucleotide sequence ID" value="NZ_QCZH01000019.1"/>
</dbReference>
<evidence type="ECO:0000313" key="4">
    <source>
        <dbReference type="Proteomes" id="UP000245618"/>
    </source>
</evidence>
<name>A0A2U1JSA6_9FLAO</name>
<dbReference type="GO" id="GO:0009446">
    <property type="term" value="P:putrescine biosynthetic process"/>
    <property type="evidence" value="ECO:0007669"/>
    <property type="project" value="InterPro"/>
</dbReference>
<keyword evidence="4" id="KW-1185">Reference proteome</keyword>
<proteinExistence type="predicted"/>
<evidence type="ECO:0000256" key="1">
    <source>
        <dbReference type="ARBA" id="ARBA00022801"/>
    </source>
</evidence>
<protein>
    <submittedName>
        <fullName evidence="3">Agmatine deiminase</fullName>
    </submittedName>
</protein>
<sequence>MINKAILSMTLAILISSCDGGGAEETVPNPVPTPTPTPTPTTEILYTFPDEAEAHEGTWLQWPHGNEYGNEFMLDNNATWVAMTKALQANEKVHIVYYDDTHKSQITDLLTAANVPLTNVTFHLSPTNDVWSRDNLGVFLRDSKGALVLGDFGFNGWGGDFNFAKDNLVPAAVSLATGIPTVDLNSLITVEGGSWELDGAGTFLSTKSAVLSQSNPTGIKSIRNLGMTVAQANTIFTKYVGAKKFIWLDGWFSKDDITDAHIDGFAKFAPGNKLVTMNQADLLYWGVPQSDIDKLYSASNVNNVVFTKVYIPLTAANVKETNGTDLGFKGSYANYYVANSRVLVPNYNDANDAVANAILAGLYPGRTVVGIDVRNLYKNGGMVHCVTQQQPK</sequence>
<dbReference type="GO" id="GO:0004668">
    <property type="term" value="F:protein-arginine deiminase activity"/>
    <property type="evidence" value="ECO:0007669"/>
    <property type="project" value="InterPro"/>
</dbReference>
<dbReference type="Proteomes" id="UP000245618">
    <property type="component" value="Unassembled WGS sequence"/>
</dbReference>
<evidence type="ECO:0000313" key="3">
    <source>
        <dbReference type="EMBL" id="PWA07753.1"/>
    </source>
</evidence>
<dbReference type="EMBL" id="QCZH01000019">
    <property type="protein sequence ID" value="PWA07753.1"/>
    <property type="molecule type" value="Genomic_DNA"/>
</dbReference>
<dbReference type="GO" id="GO:0047632">
    <property type="term" value="F:agmatine deiminase activity"/>
    <property type="evidence" value="ECO:0007669"/>
    <property type="project" value="TreeGrafter"/>
</dbReference>
<feature type="signal peptide" evidence="2">
    <location>
        <begin position="1"/>
        <end position="22"/>
    </location>
</feature>
<dbReference type="Gene3D" id="3.75.10.10">
    <property type="entry name" value="L-arginine/glycine Amidinotransferase, Chain A"/>
    <property type="match status" value="1"/>
</dbReference>
<organism evidence="3 4">
    <name type="scientific">Flavobacterium laiguense</name>
    <dbReference type="NCBI Taxonomy" id="2169409"/>
    <lineage>
        <taxon>Bacteria</taxon>
        <taxon>Pseudomonadati</taxon>
        <taxon>Bacteroidota</taxon>
        <taxon>Flavobacteriia</taxon>
        <taxon>Flavobacteriales</taxon>
        <taxon>Flavobacteriaceae</taxon>
        <taxon>Flavobacterium</taxon>
    </lineage>
</organism>